<dbReference type="RefSeq" id="WP_145745794.1">
    <property type="nucleotide sequence ID" value="NZ_VIVL01000008.1"/>
</dbReference>
<dbReference type="EMBL" id="VIVL01000008">
    <property type="protein sequence ID" value="TWD78018.1"/>
    <property type="molecule type" value="Genomic_DNA"/>
</dbReference>
<accession>A0A561BGM2</accession>
<evidence type="ECO:0000313" key="2">
    <source>
        <dbReference type="Proteomes" id="UP000319722"/>
    </source>
</evidence>
<dbReference type="AlphaFoldDB" id="A0A561BGM2"/>
<dbReference type="Proteomes" id="UP000319722">
    <property type="component" value="Unassembled WGS sequence"/>
</dbReference>
<sequence length="113" mass="12085">MTLLTEQQRTQLLANGAARATGQAIDPYPIVKLYTLDAPACWLLTELDADGDRAYGLTDAGTGFPELGRVSLSALESVRGPKGLRIVADPHFNARQPLSAYVADAQRDGSIND</sequence>
<protein>
    <submittedName>
        <fullName evidence="1">DUF2958 family protein</fullName>
    </submittedName>
</protein>
<dbReference type="OrthoDB" id="1070337at2"/>
<organism evidence="1 2">
    <name type="scientific">Variovorax beijingensis</name>
    <dbReference type="NCBI Taxonomy" id="2496117"/>
    <lineage>
        <taxon>Bacteria</taxon>
        <taxon>Pseudomonadati</taxon>
        <taxon>Pseudomonadota</taxon>
        <taxon>Betaproteobacteria</taxon>
        <taxon>Burkholderiales</taxon>
        <taxon>Comamonadaceae</taxon>
        <taxon>Variovorax</taxon>
    </lineage>
</organism>
<dbReference type="InterPro" id="IPR021341">
    <property type="entry name" value="DUF2958"/>
</dbReference>
<comment type="caution">
    <text evidence="1">The sequence shown here is derived from an EMBL/GenBank/DDBJ whole genome shotgun (WGS) entry which is preliminary data.</text>
</comment>
<evidence type="ECO:0000313" key="1">
    <source>
        <dbReference type="EMBL" id="TWD78018.1"/>
    </source>
</evidence>
<name>A0A561BGM2_9BURK</name>
<dbReference type="Pfam" id="PF11171">
    <property type="entry name" value="DUF2958"/>
    <property type="match status" value="1"/>
</dbReference>
<proteinExistence type="predicted"/>
<reference evidence="1 2" key="1">
    <citation type="submission" date="2019-06" db="EMBL/GenBank/DDBJ databases">
        <title>Sorghum-associated microbial communities from plants grown in Nebraska, USA.</title>
        <authorList>
            <person name="Schachtman D."/>
        </authorList>
    </citation>
    <scope>NUCLEOTIDE SEQUENCE [LARGE SCALE GENOMIC DNA]</scope>
    <source>
        <strain evidence="1 2">T529</strain>
    </source>
</reference>
<gene>
    <name evidence="1" type="ORF">FB547_10873</name>
</gene>